<reference evidence="5 6" key="1">
    <citation type="submission" date="2017-05" db="EMBL/GenBank/DDBJ databases">
        <title>Genome of assembly of the Bengalese finch, Lonchura striata domestica.</title>
        <authorList>
            <person name="Colquitt B.M."/>
            <person name="Brainard M.S."/>
        </authorList>
    </citation>
    <scope>NUCLEOTIDE SEQUENCE [LARGE SCALE GENOMIC DNA]</scope>
    <source>
        <strain evidence="5">White83orange57</strain>
    </source>
</reference>
<evidence type="ECO:0000256" key="1">
    <source>
        <dbReference type="ARBA" id="ARBA00004273"/>
    </source>
</evidence>
<keyword evidence="6" id="KW-1185">Reference proteome</keyword>
<dbReference type="GO" id="GO:0030150">
    <property type="term" value="P:protein import into mitochondrial matrix"/>
    <property type="evidence" value="ECO:0007669"/>
    <property type="project" value="TreeGrafter"/>
</dbReference>
<dbReference type="AlphaFoldDB" id="A0A218VAF0"/>
<accession>A0A218VAF0</accession>
<organism evidence="5 6">
    <name type="scientific">Lonchura striata</name>
    <name type="common">white-rumped munia</name>
    <dbReference type="NCBI Taxonomy" id="40157"/>
    <lineage>
        <taxon>Eukaryota</taxon>
        <taxon>Metazoa</taxon>
        <taxon>Chordata</taxon>
        <taxon>Craniata</taxon>
        <taxon>Vertebrata</taxon>
        <taxon>Euteleostomi</taxon>
        <taxon>Archelosauria</taxon>
        <taxon>Archosauria</taxon>
        <taxon>Dinosauria</taxon>
        <taxon>Saurischia</taxon>
        <taxon>Theropoda</taxon>
        <taxon>Coelurosauria</taxon>
        <taxon>Aves</taxon>
        <taxon>Neognathae</taxon>
        <taxon>Neoaves</taxon>
        <taxon>Telluraves</taxon>
        <taxon>Australaves</taxon>
        <taxon>Passeriformes</taxon>
        <taxon>Passeroidea</taxon>
        <taxon>Estrildidae</taxon>
        <taxon>Estrildinae</taxon>
        <taxon>Lonchura</taxon>
    </lineage>
</organism>
<gene>
    <name evidence="5" type="primary">DNAJC15</name>
    <name evidence="5" type="ORF">RLOC_00014812</name>
</gene>
<evidence type="ECO:0000256" key="2">
    <source>
        <dbReference type="ARBA" id="ARBA00022792"/>
    </source>
</evidence>
<name>A0A218VAF0_9PASE</name>
<keyword evidence="3" id="KW-0496">Mitochondrion</keyword>
<dbReference type="PANTHER" id="PTHR12763:SF7">
    <property type="entry name" value="DNAJ HOMOLOG SUBFAMILY C MEMBER 15"/>
    <property type="match status" value="1"/>
</dbReference>
<comment type="subcellular location">
    <subcellularLocation>
        <location evidence="1">Mitochondrion inner membrane</location>
    </subcellularLocation>
</comment>
<feature type="non-terminal residue" evidence="5">
    <location>
        <position position="1"/>
    </location>
</feature>
<keyword evidence="2" id="KW-0999">Mitochondrion inner membrane</keyword>
<keyword evidence="4" id="KW-0472">Membrane</keyword>
<evidence type="ECO:0000256" key="4">
    <source>
        <dbReference type="ARBA" id="ARBA00023136"/>
    </source>
</evidence>
<dbReference type="Proteomes" id="UP000197619">
    <property type="component" value="Unassembled WGS sequence"/>
</dbReference>
<dbReference type="Gene3D" id="1.10.287.110">
    <property type="entry name" value="DnaJ domain"/>
    <property type="match status" value="1"/>
</dbReference>
<evidence type="ECO:0000313" key="5">
    <source>
        <dbReference type="EMBL" id="OWK62963.1"/>
    </source>
</evidence>
<dbReference type="STRING" id="299123.ENSLSDP00000024427"/>
<dbReference type="EMBL" id="MUZQ01000018">
    <property type="protein sequence ID" value="OWK62963.1"/>
    <property type="molecule type" value="Genomic_DNA"/>
</dbReference>
<evidence type="ECO:0000256" key="3">
    <source>
        <dbReference type="ARBA" id="ARBA00023128"/>
    </source>
</evidence>
<protein>
    <submittedName>
        <fullName evidence="5">DnaJ subfamily C member 15</fullName>
    </submittedName>
</protein>
<evidence type="ECO:0000313" key="6">
    <source>
        <dbReference type="Proteomes" id="UP000197619"/>
    </source>
</evidence>
<proteinExistence type="predicted"/>
<sequence length="58" mass="6260">SSYCKGGFEQKTSAQAACLLLSVSPAADKDQIRTADRISRILKHPDKDESPDLAAKIN</sequence>
<dbReference type="GO" id="GO:0001671">
    <property type="term" value="F:ATPase activator activity"/>
    <property type="evidence" value="ECO:0007669"/>
    <property type="project" value="TreeGrafter"/>
</dbReference>
<dbReference type="GO" id="GO:0001405">
    <property type="term" value="C:PAM complex, Tim23 associated import motor"/>
    <property type="evidence" value="ECO:0007669"/>
    <property type="project" value="TreeGrafter"/>
</dbReference>
<dbReference type="InterPro" id="IPR036869">
    <property type="entry name" value="J_dom_sf"/>
</dbReference>
<dbReference type="SUPFAM" id="SSF46565">
    <property type="entry name" value="Chaperone J-domain"/>
    <property type="match status" value="1"/>
</dbReference>
<dbReference type="PANTHER" id="PTHR12763">
    <property type="match status" value="1"/>
</dbReference>
<comment type="caution">
    <text evidence="5">The sequence shown here is derived from an EMBL/GenBank/DDBJ whole genome shotgun (WGS) entry which is preliminary data.</text>
</comment>